<accession>A0ACD3QGQ2</accession>
<comment type="caution">
    <text evidence="1">The sequence shown here is derived from an EMBL/GenBank/DDBJ whole genome shotgun (WGS) entry which is preliminary data.</text>
</comment>
<name>A0ACD3QGQ2_LARCR</name>
<reference evidence="1" key="1">
    <citation type="submission" date="2018-11" db="EMBL/GenBank/DDBJ databases">
        <title>The sequence and de novo assembly of Larimichthys crocea genome using PacBio and Hi-C technologies.</title>
        <authorList>
            <person name="Xu P."/>
            <person name="Chen B."/>
            <person name="Zhou Z."/>
            <person name="Ke Q."/>
            <person name="Wu Y."/>
            <person name="Bai H."/>
            <person name="Pu F."/>
        </authorList>
    </citation>
    <scope>NUCLEOTIDE SEQUENCE</scope>
    <source>
        <tissue evidence="1">Muscle</tissue>
    </source>
</reference>
<proteinExistence type="predicted"/>
<dbReference type="EMBL" id="CM011692">
    <property type="protein sequence ID" value="TMS06283.1"/>
    <property type="molecule type" value="Genomic_DNA"/>
</dbReference>
<dbReference type="Proteomes" id="UP000793456">
    <property type="component" value="Chromosome XIX"/>
</dbReference>
<gene>
    <name evidence="1" type="ORF">E3U43_016042</name>
</gene>
<organism evidence="1 2">
    <name type="scientific">Larimichthys crocea</name>
    <name type="common">Large yellow croaker</name>
    <name type="synonym">Pseudosciaena crocea</name>
    <dbReference type="NCBI Taxonomy" id="215358"/>
    <lineage>
        <taxon>Eukaryota</taxon>
        <taxon>Metazoa</taxon>
        <taxon>Chordata</taxon>
        <taxon>Craniata</taxon>
        <taxon>Vertebrata</taxon>
        <taxon>Euteleostomi</taxon>
        <taxon>Actinopterygii</taxon>
        <taxon>Neopterygii</taxon>
        <taxon>Teleostei</taxon>
        <taxon>Neoteleostei</taxon>
        <taxon>Acanthomorphata</taxon>
        <taxon>Eupercaria</taxon>
        <taxon>Sciaenidae</taxon>
        <taxon>Larimichthys</taxon>
    </lineage>
</organism>
<evidence type="ECO:0000313" key="1">
    <source>
        <dbReference type="EMBL" id="TMS06283.1"/>
    </source>
</evidence>
<keyword evidence="2" id="KW-1185">Reference proteome</keyword>
<evidence type="ECO:0000313" key="2">
    <source>
        <dbReference type="Proteomes" id="UP000793456"/>
    </source>
</evidence>
<sequence>MSPKSISRRRLRQTRSLDTTLMRHYGTEVEETSYKGDFTWNSVSGRSVGLKPVPLQSLSELERVRLQDVAFRRLLRDRDLSCQIAIPKYGHKKKSLRRKLDSLSKEKSKDKGTSESMCSLTVNIERALQSTVLSISRGIFYLEQRFIKKNIKTEYKPSLTHFQRRLHPRRLAYQLSQVISNDRAHKQRHDPPREGHSDPTELMLSFLHLTSSFKRANKELSSSNSSLSSTSETPNESPLPSTLDAAPRTRRRGGVSVDCITDLDDNQSRLLEALQLSLPVEAAGNRKKRHDKKLSLNPIYRQVPRVVDLCCQHLEKHGLQTVGIFRIGSSKKRVRQLCEEFDQGWEVHLDEEHCIHDVAALLKEFLRDMPDPLLTRELYTAFINAMLLDYSDQESALQLLVFLLPPCNSDTLQRILCLLSTVAAHAEDSLDSEGQEITGNKMTSLNLATIFGPNLLHKLKNSDKEFAVQSFARAEESTTIISVVQRMIDTYDALFTVSADLQNEVLMTLLETDPDVVDYLLRRKASQHSEPALLRAEESFSLTERRLSNDSIKASSGEIDCCVNTQRTAVPLSNGIPRLSRQHRLSSQDGSGSTSPTLSTDKEASTDDFWDTWNELFNKDFTGYHITGSHGDVSECESYGSSEGLSSHQGNSELPIRPTQTSLGTLEIRPHLPVTRSSSGPHDQRGQTQSQASLHQALSGQSAAVSSDDLAGRTGHAACLLLKVGMNNSSPLHYSGQLRDTHISHSTPSYLHMSAWLPHSTAVPARPSLPVCRYCKRLWACTSKEPRWCSGLAGGEVAYMADNAKGKHRHPA</sequence>
<protein>
    <submittedName>
        <fullName evidence="1">Uncharacterized protein</fullName>
    </submittedName>
</protein>